<dbReference type="NCBIfam" id="NF033516">
    <property type="entry name" value="transpos_IS3"/>
    <property type="match status" value="1"/>
</dbReference>
<dbReference type="PANTHER" id="PTHR47515:SF1">
    <property type="entry name" value="BLR2054 PROTEIN"/>
    <property type="match status" value="1"/>
</dbReference>
<protein>
    <recommendedName>
        <fullName evidence="2">Integrase catalytic domain-containing protein</fullName>
    </recommendedName>
</protein>
<dbReference type="Pfam" id="PF13683">
    <property type="entry name" value="rve_3"/>
    <property type="match status" value="1"/>
</dbReference>
<name>A0ABM8SBB6_9BACT</name>
<accession>A0ABM8SBB6</accession>
<dbReference type="Gene3D" id="3.30.420.10">
    <property type="entry name" value="Ribonuclease H-like superfamily/Ribonuclease H"/>
    <property type="match status" value="1"/>
</dbReference>
<dbReference type="InterPro" id="IPR025948">
    <property type="entry name" value="HTH-like_dom"/>
</dbReference>
<feature type="compositionally biased region" description="Basic and acidic residues" evidence="1">
    <location>
        <begin position="10"/>
        <end position="21"/>
    </location>
</feature>
<comment type="caution">
    <text evidence="3">The sequence shown here is derived from an EMBL/GenBank/DDBJ whole genome shotgun (WGS) entry which is preliminary data.</text>
</comment>
<proteinExistence type="predicted"/>
<keyword evidence="4" id="KW-1185">Reference proteome</keyword>
<dbReference type="InterPro" id="IPR036397">
    <property type="entry name" value="RNaseH_sf"/>
</dbReference>
<reference evidence="3 4" key="1">
    <citation type="submission" date="2021-02" db="EMBL/GenBank/DDBJ databases">
        <authorList>
            <person name="Han P."/>
        </authorList>
    </citation>
    <scope>NUCLEOTIDE SEQUENCE [LARGE SCALE GENOMIC DNA]</scope>
    <source>
        <strain evidence="3">Candidatus Nitrospira sp. ZN2</strain>
    </source>
</reference>
<evidence type="ECO:0000256" key="1">
    <source>
        <dbReference type="SAM" id="MobiDB-lite"/>
    </source>
</evidence>
<dbReference type="PANTHER" id="PTHR47515">
    <property type="entry name" value="LOW CALCIUM RESPONSE LOCUS PROTEIN T"/>
    <property type="match status" value="1"/>
</dbReference>
<evidence type="ECO:0000313" key="3">
    <source>
        <dbReference type="EMBL" id="CAE6799211.1"/>
    </source>
</evidence>
<feature type="domain" description="Integrase catalytic" evidence="2">
    <location>
        <begin position="148"/>
        <end position="309"/>
    </location>
</feature>
<dbReference type="Pfam" id="PF13276">
    <property type="entry name" value="HTH_21"/>
    <property type="match status" value="1"/>
</dbReference>
<evidence type="ECO:0000259" key="2">
    <source>
        <dbReference type="PROSITE" id="PS50994"/>
    </source>
</evidence>
<organism evidence="3 4">
    <name type="scientific">Nitrospira defluvii</name>
    <dbReference type="NCBI Taxonomy" id="330214"/>
    <lineage>
        <taxon>Bacteria</taxon>
        <taxon>Pseudomonadati</taxon>
        <taxon>Nitrospirota</taxon>
        <taxon>Nitrospiria</taxon>
        <taxon>Nitrospirales</taxon>
        <taxon>Nitrospiraceae</taxon>
        <taxon>Nitrospira</taxon>
    </lineage>
</organism>
<dbReference type="InterPro" id="IPR048020">
    <property type="entry name" value="Transpos_IS3"/>
</dbReference>
<feature type="region of interest" description="Disordered" evidence="1">
    <location>
        <begin position="1"/>
        <end position="24"/>
    </location>
</feature>
<dbReference type="EMBL" id="CAJNBJ010000020">
    <property type="protein sequence ID" value="CAE6799211.1"/>
    <property type="molecule type" value="Genomic_DNA"/>
</dbReference>
<gene>
    <name evidence="3" type="ORF">NSPZN2_70243</name>
</gene>
<dbReference type="InterPro" id="IPR012337">
    <property type="entry name" value="RNaseH-like_sf"/>
</dbReference>
<dbReference type="PROSITE" id="PS50994">
    <property type="entry name" value="INTEGRASE"/>
    <property type="match status" value="1"/>
</dbReference>
<dbReference type="Proteomes" id="UP000675880">
    <property type="component" value="Unassembled WGS sequence"/>
</dbReference>
<dbReference type="SUPFAM" id="SSF53098">
    <property type="entry name" value="Ribonuclease H-like"/>
    <property type="match status" value="1"/>
</dbReference>
<evidence type="ECO:0000313" key="4">
    <source>
        <dbReference type="Proteomes" id="UP000675880"/>
    </source>
</evidence>
<sequence length="326" mass="37407">MGRPSGPAECAREHEWEDGRRIPPSPNILTAAPFMGALRPRDRRALARWAQVTYQVSERRVSRLLPMARASLRYQGHRDPQEALRIRLRELAAARVRFGYRRLTVLLRRDDWRVNAKRIYRLYTEEGLTVRTKRRTKAAGRARVPQPEATAPNQRWSMDFMSERVADGRSFRILTVVDQFTRECLCLLADRSLTGEKVAQALELLVGQRGTPRSITVDNGSEFASRVMDAWAYRHGIQLDFIRPGKPVENGFIESFNGRLRDECLNVEVFFTLEDAREKLTRWQEDYNNLRPHSSLQDVTPAAFAAGWAPLPQRAPAALELLEALT</sequence>
<dbReference type="InterPro" id="IPR001584">
    <property type="entry name" value="Integrase_cat-core"/>
</dbReference>